<gene>
    <name evidence="7" type="ORF">ACJRO7_027246</name>
</gene>
<evidence type="ECO:0000259" key="6">
    <source>
        <dbReference type="SMART" id="SM00198"/>
    </source>
</evidence>
<evidence type="ECO:0000256" key="3">
    <source>
        <dbReference type="ARBA" id="ARBA00022821"/>
    </source>
</evidence>
<dbReference type="GO" id="GO:0098542">
    <property type="term" value="P:defense response to other organism"/>
    <property type="evidence" value="ECO:0007669"/>
    <property type="project" value="UniProtKB-ARBA"/>
</dbReference>
<dbReference type="PRINTS" id="PR00837">
    <property type="entry name" value="V5TPXLIKE"/>
</dbReference>
<dbReference type="EMBL" id="JBJKBG010000007">
    <property type="protein sequence ID" value="KAL3730202.1"/>
    <property type="molecule type" value="Genomic_DNA"/>
</dbReference>
<feature type="domain" description="SCP" evidence="6">
    <location>
        <begin position="64"/>
        <end position="195"/>
    </location>
</feature>
<dbReference type="InterPro" id="IPR035940">
    <property type="entry name" value="CAP_sf"/>
</dbReference>
<evidence type="ECO:0000256" key="2">
    <source>
        <dbReference type="ARBA" id="ARBA00022729"/>
    </source>
</evidence>
<organism evidence="7 8">
    <name type="scientific">Eucalyptus globulus</name>
    <name type="common">Tasmanian blue gum</name>
    <dbReference type="NCBI Taxonomy" id="34317"/>
    <lineage>
        <taxon>Eukaryota</taxon>
        <taxon>Viridiplantae</taxon>
        <taxon>Streptophyta</taxon>
        <taxon>Embryophyta</taxon>
        <taxon>Tracheophyta</taxon>
        <taxon>Spermatophyta</taxon>
        <taxon>Magnoliopsida</taxon>
        <taxon>eudicotyledons</taxon>
        <taxon>Gunneridae</taxon>
        <taxon>Pentapetalae</taxon>
        <taxon>rosids</taxon>
        <taxon>malvids</taxon>
        <taxon>Myrtales</taxon>
        <taxon>Myrtaceae</taxon>
        <taxon>Myrtoideae</taxon>
        <taxon>Eucalypteae</taxon>
        <taxon>Eucalyptus</taxon>
    </lineage>
</organism>
<dbReference type="FunFam" id="3.40.33.10:FF:000006">
    <property type="entry name" value="Putative pathogenesis-related protein 1"/>
    <property type="match status" value="1"/>
</dbReference>
<dbReference type="CDD" id="cd05381">
    <property type="entry name" value="CAP_PR-1"/>
    <property type="match status" value="1"/>
</dbReference>
<keyword evidence="3" id="KW-0611">Plant defense</keyword>
<sequence>MFPDKFIAHGKLKPQKYFSINSITDHQKYHLEPTSANSLSIMNSLTIIISLVSISLFQPTHAQNSPQDYLDSHNAARKQVGVANMTWDNTLAAYAQSYANQRVSDCGLVHSNGPYGENLAKGIGMFTGTYAVSLWVAEKQNYNYNTNTCVSGCDFLHYTQMVWRDSVRVGCAKVRCNNGWWYVVCNYDPPGNYEGELPY</sequence>
<reference evidence="7 8" key="1">
    <citation type="submission" date="2024-11" db="EMBL/GenBank/DDBJ databases">
        <title>Chromosome-level genome assembly of Eucalyptus globulus Labill. provides insights into its genome evolution.</title>
        <authorList>
            <person name="Li X."/>
        </authorList>
    </citation>
    <scope>NUCLEOTIDE SEQUENCE [LARGE SCALE GENOMIC DNA]</scope>
    <source>
        <strain evidence="7">CL2024</strain>
        <tissue evidence="7">Fresh tender leaves</tissue>
    </source>
</reference>
<dbReference type="Proteomes" id="UP001634007">
    <property type="component" value="Unassembled WGS sequence"/>
</dbReference>
<dbReference type="InterPro" id="IPR014044">
    <property type="entry name" value="CAP_dom"/>
</dbReference>
<dbReference type="AlphaFoldDB" id="A0ABD3JT34"/>
<comment type="caution">
    <text evidence="7">The sequence shown here is derived from an EMBL/GenBank/DDBJ whole genome shotgun (WGS) entry which is preliminary data.</text>
</comment>
<accession>A0ABD3JT34</accession>
<dbReference type="InterPro" id="IPR018244">
    <property type="entry name" value="Allrgn_V5/Tpx1_CS"/>
</dbReference>
<name>A0ABD3JT34_EUCGL</name>
<evidence type="ECO:0000313" key="8">
    <source>
        <dbReference type="Proteomes" id="UP001634007"/>
    </source>
</evidence>
<dbReference type="Gene3D" id="3.40.33.10">
    <property type="entry name" value="CAP"/>
    <property type="match status" value="1"/>
</dbReference>
<evidence type="ECO:0000256" key="5">
    <source>
        <dbReference type="ARBA" id="ARBA00073092"/>
    </source>
</evidence>
<protein>
    <recommendedName>
        <fullName evidence="5">Pathogenesis-related protein 1</fullName>
    </recommendedName>
</protein>
<dbReference type="SUPFAM" id="SSF55797">
    <property type="entry name" value="PR-1-like"/>
    <property type="match status" value="1"/>
</dbReference>
<keyword evidence="2" id="KW-0732">Signal</keyword>
<keyword evidence="8" id="KW-1185">Reference proteome</keyword>
<evidence type="ECO:0000256" key="1">
    <source>
        <dbReference type="ARBA" id="ARBA00009923"/>
    </source>
</evidence>
<dbReference type="PROSITE" id="PS01010">
    <property type="entry name" value="CRISP_2"/>
    <property type="match status" value="1"/>
</dbReference>
<proteinExistence type="inferred from homology"/>
<dbReference type="PANTHER" id="PTHR10334">
    <property type="entry name" value="CYSTEINE-RICH SECRETORY PROTEIN-RELATED"/>
    <property type="match status" value="1"/>
</dbReference>
<keyword evidence="4" id="KW-1015">Disulfide bond</keyword>
<comment type="similarity">
    <text evidence="1">Belongs to the CRISP family.</text>
</comment>
<dbReference type="Pfam" id="PF00188">
    <property type="entry name" value="CAP"/>
    <property type="match status" value="1"/>
</dbReference>
<evidence type="ECO:0000313" key="7">
    <source>
        <dbReference type="EMBL" id="KAL3730202.1"/>
    </source>
</evidence>
<dbReference type="InterPro" id="IPR001283">
    <property type="entry name" value="CRISP-related"/>
</dbReference>
<evidence type="ECO:0000256" key="4">
    <source>
        <dbReference type="ARBA" id="ARBA00023157"/>
    </source>
</evidence>
<dbReference type="SMART" id="SM00198">
    <property type="entry name" value="SCP"/>
    <property type="match status" value="1"/>
</dbReference>